<dbReference type="Proteomes" id="UP000235965">
    <property type="component" value="Unassembled WGS sequence"/>
</dbReference>
<evidence type="ECO:0000313" key="1">
    <source>
        <dbReference type="EMBL" id="PNF25568.1"/>
    </source>
</evidence>
<proteinExistence type="predicted"/>
<name>A0A2J7QAF5_9NEOP</name>
<dbReference type="InParanoid" id="A0A2J7QAF5"/>
<evidence type="ECO:0000313" key="2">
    <source>
        <dbReference type="Proteomes" id="UP000235965"/>
    </source>
</evidence>
<keyword evidence="2" id="KW-1185">Reference proteome</keyword>
<dbReference type="AlphaFoldDB" id="A0A2J7QAF5"/>
<organism evidence="1 2">
    <name type="scientific">Cryptotermes secundus</name>
    <dbReference type="NCBI Taxonomy" id="105785"/>
    <lineage>
        <taxon>Eukaryota</taxon>
        <taxon>Metazoa</taxon>
        <taxon>Ecdysozoa</taxon>
        <taxon>Arthropoda</taxon>
        <taxon>Hexapoda</taxon>
        <taxon>Insecta</taxon>
        <taxon>Pterygota</taxon>
        <taxon>Neoptera</taxon>
        <taxon>Polyneoptera</taxon>
        <taxon>Dictyoptera</taxon>
        <taxon>Blattodea</taxon>
        <taxon>Blattoidea</taxon>
        <taxon>Termitoidae</taxon>
        <taxon>Kalotermitidae</taxon>
        <taxon>Cryptotermitinae</taxon>
        <taxon>Cryptotermes</taxon>
    </lineage>
</organism>
<sequence length="50" mass="5750">MCIISQGRSFIQEELITCDITINFLMAILLFELKTSIGLQTIIHRYTGFL</sequence>
<comment type="caution">
    <text evidence="1">The sequence shown here is derived from an EMBL/GenBank/DDBJ whole genome shotgun (WGS) entry which is preliminary data.</text>
</comment>
<protein>
    <submittedName>
        <fullName evidence="1">Uncharacterized protein</fullName>
    </submittedName>
</protein>
<gene>
    <name evidence="1" type="ORF">B7P43_G05203</name>
</gene>
<dbReference type="EMBL" id="NEVH01016331">
    <property type="protein sequence ID" value="PNF25568.1"/>
    <property type="molecule type" value="Genomic_DNA"/>
</dbReference>
<reference evidence="1 2" key="1">
    <citation type="submission" date="2017-12" db="EMBL/GenBank/DDBJ databases">
        <title>Hemimetabolous genomes reveal molecular basis of termite eusociality.</title>
        <authorList>
            <person name="Harrison M.C."/>
            <person name="Jongepier E."/>
            <person name="Robertson H.M."/>
            <person name="Arning N."/>
            <person name="Bitard-Feildel T."/>
            <person name="Chao H."/>
            <person name="Childers C.P."/>
            <person name="Dinh H."/>
            <person name="Doddapaneni H."/>
            <person name="Dugan S."/>
            <person name="Gowin J."/>
            <person name="Greiner C."/>
            <person name="Han Y."/>
            <person name="Hu H."/>
            <person name="Hughes D.S.T."/>
            <person name="Huylmans A.-K."/>
            <person name="Kemena C."/>
            <person name="Kremer L.P.M."/>
            <person name="Lee S.L."/>
            <person name="Lopez-Ezquerra A."/>
            <person name="Mallet L."/>
            <person name="Monroy-Kuhn J.M."/>
            <person name="Moser A."/>
            <person name="Murali S.C."/>
            <person name="Muzny D.M."/>
            <person name="Otani S."/>
            <person name="Piulachs M.-D."/>
            <person name="Poelchau M."/>
            <person name="Qu J."/>
            <person name="Schaub F."/>
            <person name="Wada-Katsumata A."/>
            <person name="Worley K.C."/>
            <person name="Xie Q."/>
            <person name="Ylla G."/>
            <person name="Poulsen M."/>
            <person name="Gibbs R.A."/>
            <person name="Schal C."/>
            <person name="Richards S."/>
            <person name="Belles X."/>
            <person name="Korb J."/>
            <person name="Bornberg-Bauer E."/>
        </authorList>
    </citation>
    <scope>NUCLEOTIDE SEQUENCE [LARGE SCALE GENOMIC DNA]</scope>
    <source>
        <tissue evidence="1">Whole body</tissue>
    </source>
</reference>
<accession>A0A2J7QAF5</accession>